<evidence type="ECO:0000256" key="1">
    <source>
        <dbReference type="ARBA" id="ARBA00022741"/>
    </source>
</evidence>
<proteinExistence type="predicted"/>
<evidence type="ECO:0000256" key="4">
    <source>
        <dbReference type="ARBA" id="ARBA00023125"/>
    </source>
</evidence>
<dbReference type="Gene3D" id="3.40.50.2300">
    <property type="match status" value="1"/>
</dbReference>
<dbReference type="PROSITE" id="PS50045">
    <property type="entry name" value="SIGMA54_INTERACT_4"/>
    <property type="match status" value="1"/>
</dbReference>
<keyword evidence="10" id="KW-1185">Reference proteome</keyword>
<dbReference type="Pfam" id="PF00158">
    <property type="entry name" value="Sigma54_activat"/>
    <property type="match status" value="1"/>
</dbReference>
<dbReference type="RefSeq" id="WP_021168013.1">
    <property type="nucleotide sequence ID" value="NZ_CTRP01000012.1"/>
</dbReference>
<keyword evidence="2" id="KW-0067">ATP-binding</keyword>
<feature type="domain" description="Sigma-54 factor interaction" evidence="7">
    <location>
        <begin position="172"/>
        <end position="398"/>
    </location>
</feature>
<dbReference type="InterPro" id="IPR058031">
    <property type="entry name" value="AAA_lid_NorR"/>
</dbReference>
<dbReference type="Pfam" id="PF02954">
    <property type="entry name" value="HTH_8"/>
    <property type="match status" value="1"/>
</dbReference>
<evidence type="ECO:0000256" key="2">
    <source>
        <dbReference type="ARBA" id="ARBA00022840"/>
    </source>
</evidence>
<dbReference type="SUPFAM" id="SSF46689">
    <property type="entry name" value="Homeodomain-like"/>
    <property type="match status" value="1"/>
</dbReference>
<accession>A0A0U1L112</accession>
<feature type="domain" description="Response regulatory" evidence="8">
    <location>
        <begin position="2"/>
        <end position="118"/>
    </location>
</feature>
<dbReference type="FunFam" id="3.40.50.300:FF:000006">
    <property type="entry name" value="DNA-binding transcriptional regulator NtrC"/>
    <property type="match status" value="1"/>
</dbReference>
<dbReference type="Gene3D" id="1.10.10.60">
    <property type="entry name" value="Homeodomain-like"/>
    <property type="match status" value="1"/>
</dbReference>
<dbReference type="EMBL" id="CTRP01000012">
    <property type="protein sequence ID" value="CQR73225.1"/>
    <property type="molecule type" value="Genomic_DNA"/>
</dbReference>
<dbReference type="InterPro" id="IPR003593">
    <property type="entry name" value="AAA+_ATPase"/>
</dbReference>
<dbReference type="Gene3D" id="3.40.50.300">
    <property type="entry name" value="P-loop containing nucleotide triphosphate hydrolases"/>
    <property type="match status" value="1"/>
</dbReference>
<gene>
    <name evidence="9" type="ORF">SpAn4DRAFT_2457</name>
</gene>
<evidence type="ECO:0000256" key="5">
    <source>
        <dbReference type="ARBA" id="ARBA00023163"/>
    </source>
</evidence>
<dbReference type="PROSITE" id="PS50110">
    <property type="entry name" value="RESPONSE_REGULATORY"/>
    <property type="match status" value="1"/>
</dbReference>
<dbReference type="InterPro" id="IPR002197">
    <property type="entry name" value="HTH_Fis"/>
</dbReference>
<keyword evidence="5" id="KW-0804">Transcription</keyword>
<dbReference type="Gene3D" id="1.10.8.60">
    <property type="match status" value="1"/>
</dbReference>
<keyword evidence="4" id="KW-0238">DNA-binding</keyword>
<dbReference type="Proteomes" id="UP000049855">
    <property type="component" value="Unassembled WGS sequence"/>
</dbReference>
<keyword evidence="3" id="KW-0805">Transcription regulation</keyword>
<dbReference type="InterPro" id="IPR011006">
    <property type="entry name" value="CheY-like_superfamily"/>
</dbReference>
<dbReference type="SMART" id="SM00382">
    <property type="entry name" value="AAA"/>
    <property type="match status" value="1"/>
</dbReference>
<dbReference type="InterPro" id="IPR025662">
    <property type="entry name" value="Sigma_54_int_dom_ATP-bd_1"/>
</dbReference>
<dbReference type="InterPro" id="IPR001789">
    <property type="entry name" value="Sig_transdc_resp-reg_receiver"/>
</dbReference>
<organism evidence="9 10">
    <name type="scientific">Sporomusa ovata</name>
    <dbReference type="NCBI Taxonomy" id="2378"/>
    <lineage>
        <taxon>Bacteria</taxon>
        <taxon>Bacillati</taxon>
        <taxon>Bacillota</taxon>
        <taxon>Negativicutes</taxon>
        <taxon>Selenomonadales</taxon>
        <taxon>Sporomusaceae</taxon>
        <taxon>Sporomusa</taxon>
    </lineage>
</organism>
<evidence type="ECO:0000313" key="10">
    <source>
        <dbReference type="Proteomes" id="UP000049855"/>
    </source>
</evidence>
<dbReference type="SMART" id="SM00448">
    <property type="entry name" value="REC"/>
    <property type="match status" value="1"/>
</dbReference>
<evidence type="ECO:0000259" key="8">
    <source>
        <dbReference type="PROSITE" id="PS50110"/>
    </source>
</evidence>
<keyword evidence="6" id="KW-0597">Phosphoprotein</keyword>
<dbReference type="InterPro" id="IPR009057">
    <property type="entry name" value="Homeodomain-like_sf"/>
</dbReference>
<dbReference type="PROSITE" id="PS00676">
    <property type="entry name" value="SIGMA54_INTERACT_2"/>
    <property type="match status" value="1"/>
</dbReference>
<dbReference type="Pfam" id="PF00072">
    <property type="entry name" value="Response_reg"/>
    <property type="match status" value="1"/>
</dbReference>
<dbReference type="InterPro" id="IPR027417">
    <property type="entry name" value="P-loop_NTPase"/>
</dbReference>
<dbReference type="SUPFAM" id="SSF52172">
    <property type="entry name" value="CheY-like"/>
    <property type="match status" value="1"/>
</dbReference>
<sequence length="496" mass="55158">MRVLLVDDDQVSRVVVKRLLQNSDCEVTECSNAAAALAKLVDADYPMVLSDINMPGMSGIELAQAIKQLPDSWRTDIVLFTGYADIKSAVAALRAGVYDYLQKPVDAQELALTIDRVAEHQALLRENKKLTDRFQDEVCAATEATRRELSTVKKVLAESIIGQVGVFGDSTRQLLEQAQQFHTDRSIPVLIQGETGVGKEVIAKAIHYGVKIDELTNRPFVAINCSALTPSLFESEMFGYEAGAFTGSAAQGAKGKFDMAQNGTLFLDEIGEIPLNLQAKLLRVLQEKEFYRVGGLKKIKIDIRIICATNSLLENQVKNGAFRQDLYYRLKVGYVKVPPLRERKDEIVPLANAFLLDAARQKKKRFHHIAPAAARRLTEYPWPGNIRELKNVIEYVAFAYDAEELQVNHLSHLLGEESRNQAFSQVLGTDAAKQQLVLPFPSGGYSLKSFCDDIVDEVIAACDGNHAAAAKYLGISLRALFYRLEKKRIKQEISRI</sequence>
<keyword evidence="1" id="KW-0547">Nucleotide-binding</keyword>
<protein>
    <submittedName>
        <fullName evidence="9">Response regulator of zinc sigma-54-dependent two-component system</fullName>
    </submittedName>
</protein>
<evidence type="ECO:0000256" key="6">
    <source>
        <dbReference type="PROSITE-ProRule" id="PRU00169"/>
    </source>
</evidence>
<dbReference type="PRINTS" id="PR01590">
    <property type="entry name" value="HTHFIS"/>
</dbReference>
<dbReference type="AlphaFoldDB" id="A0A0U1L112"/>
<name>A0A0U1L112_9FIRM</name>
<evidence type="ECO:0000313" key="9">
    <source>
        <dbReference type="EMBL" id="CQR73225.1"/>
    </source>
</evidence>
<dbReference type="GO" id="GO:0000160">
    <property type="term" value="P:phosphorelay signal transduction system"/>
    <property type="evidence" value="ECO:0007669"/>
    <property type="project" value="InterPro"/>
</dbReference>
<evidence type="ECO:0000259" key="7">
    <source>
        <dbReference type="PROSITE" id="PS50045"/>
    </source>
</evidence>
<feature type="modified residue" description="4-aspartylphosphate" evidence="6">
    <location>
        <position position="51"/>
    </location>
</feature>
<dbReference type="Pfam" id="PF25601">
    <property type="entry name" value="AAA_lid_14"/>
    <property type="match status" value="1"/>
</dbReference>
<dbReference type="CDD" id="cd00009">
    <property type="entry name" value="AAA"/>
    <property type="match status" value="1"/>
</dbReference>
<dbReference type="GO" id="GO:0043565">
    <property type="term" value="F:sequence-specific DNA binding"/>
    <property type="evidence" value="ECO:0007669"/>
    <property type="project" value="InterPro"/>
</dbReference>
<dbReference type="PROSITE" id="PS00675">
    <property type="entry name" value="SIGMA54_INTERACT_1"/>
    <property type="match status" value="1"/>
</dbReference>
<dbReference type="PANTHER" id="PTHR32071">
    <property type="entry name" value="TRANSCRIPTIONAL REGULATORY PROTEIN"/>
    <property type="match status" value="1"/>
</dbReference>
<dbReference type="SUPFAM" id="SSF52540">
    <property type="entry name" value="P-loop containing nucleoside triphosphate hydrolases"/>
    <property type="match status" value="1"/>
</dbReference>
<reference evidence="10" key="1">
    <citation type="submission" date="2015-03" db="EMBL/GenBank/DDBJ databases">
        <authorList>
            <person name="Nijsse Bart"/>
        </authorList>
    </citation>
    <scope>NUCLEOTIDE SEQUENCE [LARGE SCALE GENOMIC DNA]</scope>
</reference>
<dbReference type="InterPro" id="IPR002078">
    <property type="entry name" value="Sigma_54_int"/>
</dbReference>
<dbReference type="GO" id="GO:0005524">
    <property type="term" value="F:ATP binding"/>
    <property type="evidence" value="ECO:0007669"/>
    <property type="project" value="UniProtKB-KW"/>
</dbReference>
<evidence type="ECO:0000256" key="3">
    <source>
        <dbReference type="ARBA" id="ARBA00023015"/>
    </source>
</evidence>
<dbReference type="GO" id="GO:0006355">
    <property type="term" value="P:regulation of DNA-templated transcription"/>
    <property type="evidence" value="ECO:0007669"/>
    <property type="project" value="InterPro"/>
</dbReference>
<dbReference type="InterPro" id="IPR025944">
    <property type="entry name" value="Sigma_54_int_dom_CS"/>
</dbReference>
<dbReference type="PROSITE" id="PS00688">
    <property type="entry name" value="SIGMA54_INTERACT_3"/>
    <property type="match status" value="1"/>
</dbReference>
<dbReference type="InterPro" id="IPR025943">
    <property type="entry name" value="Sigma_54_int_dom_ATP-bd_2"/>
</dbReference>